<dbReference type="Gene3D" id="3.30.1490.300">
    <property type="match status" value="1"/>
</dbReference>
<protein>
    <recommendedName>
        <fullName evidence="3">Type IV pilus assembly protein PilM</fullName>
    </recommendedName>
</protein>
<gene>
    <name evidence="1" type="ORF">HYX28_00345</name>
</gene>
<dbReference type="Proteomes" id="UP000779809">
    <property type="component" value="Unassembled WGS sequence"/>
</dbReference>
<evidence type="ECO:0000313" key="1">
    <source>
        <dbReference type="EMBL" id="MBI2677211.1"/>
    </source>
</evidence>
<dbReference type="AlphaFoldDB" id="A0A932A5T3"/>
<name>A0A932A5T3_9BACT</name>
<accession>A0A932A5T3</accession>
<dbReference type="EMBL" id="JACPNR010000002">
    <property type="protein sequence ID" value="MBI2677211.1"/>
    <property type="molecule type" value="Genomic_DNA"/>
</dbReference>
<sequence length="293" mass="30536">MANAPKIACEIAADRVVAARAAERQGAIEIYSLRSLPPGSLGPSLSPGNVMDRAAVRAAVSNALATVGGTTRDVIAIIPDAAARVNLLDFDKLPDRHEDVAALVRFRLRKSLPFDVEHAALSFDVHRVNGASHVVAAVAPAAVVQEYESIFADEGYHAGVVVPSALAMLGNLEGERPAMIVKVDATTITVAIVDRGDLRLVRVIENAAGTALTGEQLASEVYPSAVFFEDTYHSRVESVYVAGIVPLAQLAPALEAHTEARVYELVSGRHVEPGSGDAAGRGALAAVVGALLG</sequence>
<reference evidence="1" key="1">
    <citation type="submission" date="2020-07" db="EMBL/GenBank/DDBJ databases">
        <title>Huge and variable diversity of episymbiotic CPR bacteria and DPANN archaea in groundwater ecosystems.</title>
        <authorList>
            <person name="He C.Y."/>
            <person name="Keren R."/>
            <person name="Whittaker M."/>
            <person name="Farag I.F."/>
            <person name="Doudna J."/>
            <person name="Cate J.H.D."/>
            <person name="Banfield J.F."/>
        </authorList>
    </citation>
    <scope>NUCLEOTIDE SEQUENCE</scope>
    <source>
        <strain evidence="1">NC_groundwater_580_Pr5_B-0.1um_64_19</strain>
    </source>
</reference>
<evidence type="ECO:0000313" key="2">
    <source>
        <dbReference type="Proteomes" id="UP000779809"/>
    </source>
</evidence>
<comment type="caution">
    <text evidence="1">The sequence shown here is derived from an EMBL/GenBank/DDBJ whole genome shotgun (WGS) entry which is preliminary data.</text>
</comment>
<evidence type="ECO:0008006" key="3">
    <source>
        <dbReference type="Google" id="ProtNLM"/>
    </source>
</evidence>
<proteinExistence type="predicted"/>
<dbReference type="Gene3D" id="3.30.420.40">
    <property type="match status" value="2"/>
</dbReference>
<organism evidence="1 2">
    <name type="scientific">Candidatus Korobacter versatilis</name>
    <dbReference type="NCBI Taxonomy" id="658062"/>
    <lineage>
        <taxon>Bacteria</taxon>
        <taxon>Pseudomonadati</taxon>
        <taxon>Acidobacteriota</taxon>
        <taxon>Terriglobia</taxon>
        <taxon>Terriglobales</taxon>
        <taxon>Candidatus Korobacteraceae</taxon>
        <taxon>Candidatus Korobacter</taxon>
    </lineage>
</organism>